<organism evidence="1 2">
    <name type="scientific">Phyllobacterium pellucidum</name>
    <dbReference type="NCBI Taxonomy" id="2740464"/>
    <lineage>
        <taxon>Bacteria</taxon>
        <taxon>Pseudomonadati</taxon>
        <taxon>Pseudomonadota</taxon>
        <taxon>Alphaproteobacteria</taxon>
        <taxon>Hyphomicrobiales</taxon>
        <taxon>Phyllobacteriaceae</taxon>
        <taxon>Phyllobacterium</taxon>
    </lineage>
</organism>
<evidence type="ECO:0000313" key="1">
    <source>
        <dbReference type="EMBL" id="NTS31681.1"/>
    </source>
</evidence>
<comment type="caution">
    <text evidence="1">The sequence shown here is derived from an EMBL/GenBank/DDBJ whole genome shotgun (WGS) entry which is preliminary data.</text>
</comment>
<protein>
    <submittedName>
        <fullName evidence="1">Uncharacterized protein</fullName>
    </submittedName>
</protein>
<proteinExistence type="predicted"/>
<dbReference type="Proteomes" id="UP000550508">
    <property type="component" value="Unassembled WGS sequence"/>
</dbReference>
<reference evidence="1 2" key="1">
    <citation type="submission" date="2020-05" db="EMBL/GenBank/DDBJ databases">
        <authorList>
            <person name="Kim M.K."/>
        </authorList>
    </citation>
    <scope>NUCLEOTIDE SEQUENCE [LARGE SCALE GENOMIC DNA]</scope>
    <source>
        <strain evidence="1 2">BT25</strain>
    </source>
</reference>
<gene>
    <name evidence="1" type="ORF">HQ945_10485</name>
</gene>
<name>A0A849VP97_9HYPH</name>
<keyword evidence="2" id="KW-1185">Reference proteome</keyword>
<accession>A0A849VP97</accession>
<dbReference type="RefSeq" id="WP_162737154.1">
    <property type="nucleotide sequence ID" value="NZ_JABUMX010000002.1"/>
</dbReference>
<sequence>MIMISLSRRRIVWTLMAALVSGSPIQQKLKGRVKTSPVVFGQNARSNCDPALHGIPQIMLLSEAKLDHHDCGGHCRCADHPGNEINNSLDCAEIRMLMRNEDSSQVDMKS</sequence>
<dbReference type="AlphaFoldDB" id="A0A849VP97"/>
<evidence type="ECO:0000313" key="2">
    <source>
        <dbReference type="Proteomes" id="UP000550508"/>
    </source>
</evidence>
<dbReference type="EMBL" id="JABUMX010000002">
    <property type="protein sequence ID" value="NTS31681.1"/>
    <property type="molecule type" value="Genomic_DNA"/>
</dbReference>